<evidence type="ECO:0000313" key="7">
    <source>
        <dbReference type="Proteomes" id="UP000053405"/>
    </source>
</evidence>
<dbReference type="Pfam" id="PF13450">
    <property type="entry name" value="NAD_binding_8"/>
    <property type="match status" value="1"/>
</dbReference>
<accession>L7LC28</accession>
<dbReference type="GO" id="GO:0071949">
    <property type="term" value="F:FAD binding"/>
    <property type="evidence" value="ECO:0007669"/>
    <property type="project" value="InterPro"/>
</dbReference>
<organism evidence="6 7">
    <name type="scientific">Gordonia hirsuta DSM 44140 = NBRC 16056</name>
    <dbReference type="NCBI Taxonomy" id="1121927"/>
    <lineage>
        <taxon>Bacteria</taxon>
        <taxon>Bacillati</taxon>
        <taxon>Actinomycetota</taxon>
        <taxon>Actinomycetes</taxon>
        <taxon>Mycobacteriales</taxon>
        <taxon>Gordoniaceae</taxon>
        <taxon>Gordonia</taxon>
    </lineage>
</organism>
<evidence type="ECO:0000256" key="1">
    <source>
        <dbReference type="ARBA" id="ARBA00001974"/>
    </source>
</evidence>
<dbReference type="Pfam" id="PF01494">
    <property type="entry name" value="FAD_binding_3"/>
    <property type="match status" value="1"/>
</dbReference>
<evidence type="ECO:0000259" key="5">
    <source>
        <dbReference type="Pfam" id="PF01494"/>
    </source>
</evidence>
<keyword evidence="4" id="KW-0560">Oxidoreductase</keyword>
<dbReference type="EMBL" id="BANT01000022">
    <property type="protein sequence ID" value="GAC57583.1"/>
    <property type="molecule type" value="Genomic_DNA"/>
</dbReference>
<comment type="caution">
    <text evidence="6">The sequence shown here is derived from an EMBL/GenBank/DDBJ whole genome shotgun (WGS) entry which is preliminary data.</text>
</comment>
<dbReference type="InterPro" id="IPR002938">
    <property type="entry name" value="FAD-bd"/>
</dbReference>
<dbReference type="PRINTS" id="PR00420">
    <property type="entry name" value="RNGMNOXGNASE"/>
</dbReference>
<dbReference type="PANTHER" id="PTHR46496">
    <property type="match status" value="1"/>
</dbReference>
<dbReference type="eggNOG" id="COG0654">
    <property type="taxonomic scope" value="Bacteria"/>
</dbReference>
<keyword evidence="2" id="KW-0285">Flavoprotein</keyword>
<name>L7LC28_9ACTN</name>
<dbReference type="PANTHER" id="PTHR46496:SF1">
    <property type="entry name" value="ZEAXANTHIN EPOXIDASE, CHLOROPLASTIC"/>
    <property type="match status" value="1"/>
</dbReference>
<evidence type="ECO:0000256" key="4">
    <source>
        <dbReference type="ARBA" id="ARBA00023002"/>
    </source>
</evidence>
<protein>
    <submittedName>
        <fullName evidence="6">Putative oxidoreductase</fullName>
    </submittedName>
</protein>
<dbReference type="STRING" id="1121927.GOHSU_22_00430"/>
<dbReference type="Proteomes" id="UP000053405">
    <property type="component" value="Unassembled WGS sequence"/>
</dbReference>
<dbReference type="GO" id="GO:0016491">
    <property type="term" value="F:oxidoreductase activity"/>
    <property type="evidence" value="ECO:0007669"/>
    <property type="project" value="UniProtKB-KW"/>
</dbReference>
<dbReference type="InterPro" id="IPR036188">
    <property type="entry name" value="FAD/NAD-bd_sf"/>
</dbReference>
<dbReference type="AlphaFoldDB" id="L7LC28"/>
<comment type="cofactor">
    <cofactor evidence="1">
        <name>FAD</name>
        <dbReference type="ChEBI" id="CHEBI:57692"/>
    </cofactor>
</comment>
<feature type="domain" description="FAD-binding" evidence="5">
    <location>
        <begin position="123"/>
        <end position="318"/>
    </location>
</feature>
<keyword evidence="7" id="KW-1185">Reference proteome</keyword>
<gene>
    <name evidence="6" type="ORF">GOHSU_22_00430</name>
</gene>
<dbReference type="Gene3D" id="3.50.50.60">
    <property type="entry name" value="FAD/NAD(P)-binding domain"/>
    <property type="match status" value="1"/>
</dbReference>
<dbReference type="SUPFAM" id="SSF51905">
    <property type="entry name" value="FAD/NAD(P)-binding domain"/>
    <property type="match status" value="1"/>
</dbReference>
<sequence>MAGAGIAGLTVGVALQRAGHEVVVYEKRPDISPSAGITLWPNALAALDDVGLGAPVRALSGRVAGGAVRTRRGVWLRRPDPQRMIRSLGEPVAVIERSQLRDVFTAILEPGTVRFDTPVTGLDDVDADLIVGADGTGSAVGRALNGRLPQRYAGYTAWRGVAPVDFDEQFAGQTLGPGIEAGHLPLGHGQSYWFVSMAHRERSSVAGVDDREKAYLVRLVKDWVEPLPDLIDATPIGRIFRNGLYDRGPARTWARGNAVLLGDAAHPMRPHLGQGGCQAIEDAATLAGLIGDGSSPLGPVLERYTQLRRPRVAAVERESRAIGRVMNLRPRALVSLGLQGTRLVPEAVMMRHLRSIAGRSAWEQVRP</sequence>
<proteinExistence type="predicted"/>
<evidence type="ECO:0000313" key="6">
    <source>
        <dbReference type="EMBL" id="GAC57583.1"/>
    </source>
</evidence>
<keyword evidence="3" id="KW-0274">FAD</keyword>
<reference evidence="6 7" key="1">
    <citation type="submission" date="2012-12" db="EMBL/GenBank/DDBJ databases">
        <title>Whole genome shotgun sequence of Gordonia hirsuta NBRC 16056.</title>
        <authorList>
            <person name="Isaki-Nakamura S."/>
            <person name="Hosoyama A."/>
            <person name="Tsuchikane K."/>
            <person name="Katsumata H."/>
            <person name="Baba S."/>
            <person name="Yamazaki S."/>
            <person name="Fujita N."/>
        </authorList>
    </citation>
    <scope>NUCLEOTIDE SEQUENCE [LARGE SCALE GENOMIC DNA]</scope>
    <source>
        <strain evidence="6 7">NBRC 16056</strain>
    </source>
</reference>
<evidence type="ECO:0000256" key="3">
    <source>
        <dbReference type="ARBA" id="ARBA00022827"/>
    </source>
</evidence>
<evidence type="ECO:0000256" key="2">
    <source>
        <dbReference type="ARBA" id="ARBA00022630"/>
    </source>
</evidence>